<dbReference type="InterPro" id="IPR016181">
    <property type="entry name" value="Acyl_CoA_acyltransferase"/>
</dbReference>
<name>A0A1T5D2Q1_9BACT</name>
<evidence type="ECO:0000313" key="3">
    <source>
        <dbReference type="Proteomes" id="UP000190852"/>
    </source>
</evidence>
<feature type="domain" description="N-acetyltransferase" evidence="1">
    <location>
        <begin position="6"/>
        <end position="158"/>
    </location>
</feature>
<evidence type="ECO:0000259" key="1">
    <source>
        <dbReference type="PROSITE" id="PS51186"/>
    </source>
</evidence>
<dbReference type="EMBL" id="FUYQ01000016">
    <property type="protein sequence ID" value="SKB65984.1"/>
    <property type="molecule type" value="Genomic_DNA"/>
</dbReference>
<accession>A0A1T5D2Q1</accession>
<dbReference type="CDD" id="cd04301">
    <property type="entry name" value="NAT_SF"/>
    <property type="match status" value="1"/>
</dbReference>
<dbReference type="InterPro" id="IPR000182">
    <property type="entry name" value="GNAT_dom"/>
</dbReference>
<dbReference type="AlphaFoldDB" id="A0A1T5D2Q1"/>
<protein>
    <submittedName>
        <fullName evidence="2">Acetyltransferase (GNAT) domain-containing protein</fullName>
    </submittedName>
</protein>
<keyword evidence="3" id="KW-1185">Reference proteome</keyword>
<proteinExistence type="predicted"/>
<evidence type="ECO:0000313" key="2">
    <source>
        <dbReference type="EMBL" id="SKB65984.1"/>
    </source>
</evidence>
<sequence length="182" mass="21927">MSDSSLIVCKYLPDSNEEIVRQVELTYNDAFPLVERRDFVDVVYLLRTEKRFNLELIMYSDKYVGFITWWDFDSFVYIEHFAIDEKHRNGGYGGKALSLFLQNLKRMVVLEVEPPLDRIKISRISFYKRNGFHYHTFPYKQPPYRPEDPMLPMAFMTFGYDESIDLEMIKQTIYKHVYRWSL</sequence>
<dbReference type="Proteomes" id="UP000190852">
    <property type="component" value="Unassembled WGS sequence"/>
</dbReference>
<gene>
    <name evidence="2" type="ORF">SAMN05660349_02212</name>
</gene>
<organism evidence="2 3">
    <name type="scientific">Parabacteroides chartae</name>
    <dbReference type="NCBI Taxonomy" id="1037355"/>
    <lineage>
        <taxon>Bacteria</taxon>
        <taxon>Pseudomonadati</taxon>
        <taxon>Bacteroidota</taxon>
        <taxon>Bacteroidia</taxon>
        <taxon>Bacteroidales</taxon>
        <taxon>Tannerellaceae</taxon>
        <taxon>Parabacteroides</taxon>
    </lineage>
</organism>
<dbReference type="Gene3D" id="3.40.630.30">
    <property type="match status" value="1"/>
</dbReference>
<dbReference type="GO" id="GO:0016747">
    <property type="term" value="F:acyltransferase activity, transferring groups other than amino-acyl groups"/>
    <property type="evidence" value="ECO:0007669"/>
    <property type="project" value="InterPro"/>
</dbReference>
<dbReference type="RefSeq" id="WP_079683695.1">
    <property type="nucleotide sequence ID" value="NZ_FUYQ01000016.1"/>
</dbReference>
<dbReference type="PROSITE" id="PS51186">
    <property type="entry name" value="GNAT"/>
    <property type="match status" value="1"/>
</dbReference>
<reference evidence="3" key="1">
    <citation type="submission" date="2017-02" db="EMBL/GenBank/DDBJ databases">
        <authorList>
            <person name="Varghese N."/>
            <person name="Submissions S."/>
        </authorList>
    </citation>
    <scope>NUCLEOTIDE SEQUENCE [LARGE SCALE GENOMIC DNA]</scope>
    <source>
        <strain evidence="3">DSM 24967</strain>
    </source>
</reference>
<dbReference type="SUPFAM" id="SSF55729">
    <property type="entry name" value="Acyl-CoA N-acyltransferases (Nat)"/>
    <property type="match status" value="1"/>
</dbReference>
<dbReference type="Pfam" id="PF00583">
    <property type="entry name" value="Acetyltransf_1"/>
    <property type="match status" value="1"/>
</dbReference>
<keyword evidence="2" id="KW-0808">Transferase</keyword>